<sequence>QSKRFIYICVTPLSYFLRILCLYIDGTQRPHVPGWTLLRTGDTDHQVCVLCGSSIH</sequence>
<dbReference type="Proteomes" id="UP001233999">
    <property type="component" value="Unassembled WGS sequence"/>
</dbReference>
<protein>
    <submittedName>
        <fullName evidence="1">Uncharacterized protein</fullName>
    </submittedName>
</protein>
<evidence type="ECO:0000313" key="1">
    <source>
        <dbReference type="EMBL" id="KAJ9587402.1"/>
    </source>
</evidence>
<dbReference type="EMBL" id="JASPKZ010006441">
    <property type="protein sequence ID" value="KAJ9587402.1"/>
    <property type="molecule type" value="Genomic_DNA"/>
</dbReference>
<dbReference type="AlphaFoldDB" id="A0AAD7ZWE9"/>
<proteinExistence type="predicted"/>
<feature type="non-terminal residue" evidence="1">
    <location>
        <position position="56"/>
    </location>
</feature>
<keyword evidence="2" id="KW-1185">Reference proteome</keyword>
<organism evidence="1 2">
    <name type="scientific">Diploptera punctata</name>
    <name type="common">Pacific beetle cockroach</name>
    <dbReference type="NCBI Taxonomy" id="6984"/>
    <lineage>
        <taxon>Eukaryota</taxon>
        <taxon>Metazoa</taxon>
        <taxon>Ecdysozoa</taxon>
        <taxon>Arthropoda</taxon>
        <taxon>Hexapoda</taxon>
        <taxon>Insecta</taxon>
        <taxon>Pterygota</taxon>
        <taxon>Neoptera</taxon>
        <taxon>Polyneoptera</taxon>
        <taxon>Dictyoptera</taxon>
        <taxon>Blattodea</taxon>
        <taxon>Blaberoidea</taxon>
        <taxon>Blaberidae</taxon>
        <taxon>Diplopterinae</taxon>
        <taxon>Diploptera</taxon>
    </lineage>
</organism>
<comment type="caution">
    <text evidence="1">The sequence shown here is derived from an EMBL/GenBank/DDBJ whole genome shotgun (WGS) entry which is preliminary data.</text>
</comment>
<reference evidence="1" key="2">
    <citation type="submission" date="2023-05" db="EMBL/GenBank/DDBJ databases">
        <authorList>
            <person name="Fouks B."/>
        </authorList>
    </citation>
    <scope>NUCLEOTIDE SEQUENCE</scope>
    <source>
        <strain evidence="1">Stay&amp;Tobe</strain>
        <tissue evidence="1">Testes</tissue>
    </source>
</reference>
<accession>A0AAD7ZWE9</accession>
<reference evidence="1" key="1">
    <citation type="journal article" date="2023" name="IScience">
        <title>Live-bearing cockroach genome reveals convergent evolutionary mechanisms linked to viviparity in insects and beyond.</title>
        <authorList>
            <person name="Fouks B."/>
            <person name="Harrison M.C."/>
            <person name="Mikhailova A.A."/>
            <person name="Marchal E."/>
            <person name="English S."/>
            <person name="Carruthers M."/>
            <person name="Jennings E.C."/>
            <person name="Chiamaka E.L."/>
            <person name="Frigard R.A."/>
            <person name="Pippel M."/>
            <person name="Attardo G.M."/>
            <person name="Benoit J.B."/>
            <person name="Bornberg-Bauer E."/>
            <person name="Tobe S.S."/>
        </authorList>
    </citation>
    <scope>NUCLEOTIDE SEQUENCE</scope>
    <source>
        <strain evidence="1">Stay&amp;Tobe</strain>
    </source>
</reference>
<evidence type="ECO:0000313" key="2">
    <source>
        <dbReference type="Proteomes" id="UP001233999"/>
    </source>
</evidence>
<name>A0AAD7ZWE9_DIPPU</name>
<gene>
    <name evidence="1" type="ORF">L9F63_019077</name>
</gene>
<feature type="non-terminal residue" evidence="1">
    <location>
        <position position="1"/>
    </location>
</feature>